<evidence type="ECO:0000256" key="1">
    <source>
        <dbReference type="SAM" id="MobiDB-lite"/>
    </source>
</evidence>
<sequence length="289" mass="32423">MSRYRKVDTRIWNDSKFRDLTDDAKLVFFMLLTHPGMTSLGAMRASVAGLAEELGWEAEAFRKAFGQVIAKGMAEHDGKACLVALPNFQKYNSPESPNVVKAWAGALDLLPECELKTLVVARSAAFAKGMSEGFAKALPEAFAKGMPYQEQEQEQEQEQDKNSNPNGLLVDSEAADLASRKPKSVRTDCPHQEIIAAYHELLPMCPAIRDWTPARQTHLRARWNEDPKRQSLGYWRKFFAYIAQSDFLTGKANAGHGRSKAFIASLDWLVKAENFTKIREGRYHEQVAA</sequence>
<reference evidence="2 3" key="1">
    <citation type="submission" date="2021-08" db="EMBL/GenBank/DDBJ databases">
        <authorList>
            <person name="Peeters C."/>
        </authorList>
    </citation>
    <scope>NUCLEOTIDE SEQUENCE [LARGE SCALE GENOMIC DNA]</scope>
    <source>
        <strain evidence="2 3">LMG 23994</strain>
    </source>
</reference>
<evidence type="ECO:0000313" key="2">
    <source>
        <dbReference type="EMBL" id="CAG9163850.1"/>
    </source>
</evidence>
<dbReference type="Proteomes" id="UP000701702">
    <property type="component" value="Unassembled WGS sequence"/>
</dbReference>
<organism evidence="2 3">
    <name type="scientific">Cupriavidus pinatubonensis</name>
    <dbReference type="NCBI Taxonomy" id="248026"/>
    <lineage>
        <taxon>Bacteria</taxon>
        <taxon>Pseudomonadati</taxon>
        <taxon>Pseudomonadota</taxon>
        <taxon>Betaproteobacteria</taxon>
        <taxon>Burkholderiales</taxon>
        <taxon>Burkholderiaceae</taxon>
        <taxon>Cupriavidus</taxon>
    </lineage>
</organism>
<dbReference type="EMBL" id="CAJZAF010000001">
    <property type="protein sequence ID" value="CAG9163850.1"/>
    <property type="molecule type" value="Genomic_DNA"/>
</dbReference>
<accession>A0ABN7XSW3</accession>
<protein>
    <submittedName>
        <fullName evidence="2">Uncharacterized protein</fullName>
    </submittedName>
</protein>
<name>A0ABN7XSW3_9BURK</name>
<dbReference type="RefSeq" id="WP_223999084.1">
    <property type="nucleotide sequence ID" value="NZ_CAJZAF010000001.1"/>
</dbReference>
<comment type="caution">
    <text evidence="2">The sequence shown here is derived from an EMBL/GenBank/DDBJ whole genome shotgun (WGS) entry which is preliminary data.</text>
</comment>
<gene>
    <name evidence="2" type="ORF">LMG23994_00305</name>
</gene>
<evidence type="ECO:0000313" key="3">
    <source>
        <dbReference type="Proteomes" id="UP000701702"/>
    </source>
</evidence>
<proteinExistence type="predicted"/>
<feature type="region of interest" description="Disordered" evidence="1">
    <location>
        <begin position="147"/>
        <end position="169"/>
    </location>
</feature>
<keyword evidence="3" id="KW-1185">Reference proteome</keyword>